<gene>
    <name evidence="3" type="primary">WSCD1_2</name>
    <name evidence="3" type="ORF">SK128_019883</name>
</gene>
<dbReference type="InterPro" id="IPR000863">
    <property type="entry name" value="Sulfotransferase_dom"/>
</dbReference>
<dbReference type="GO" id="GO:0008146">
    <property type="term" value="F:sulfotransferase activity"/>
    <property type="evidence" value="ECO:0007669"/>
    <property type="project" value="InterPro"/>
</dbReference>
<dbReference type="InterPro" id="IPR027417">
    <property type="entry name" value="P-loop_NTPase"/>
</dbReference>
<dbReference type="Gene3D" id="3.40.50.300">
    <property type="entry name" value="P-loop containing nucleotide triphosphate hydrolases"/>
    <property type="match status" value="1"/>
</dbReference>
<feature type="domain" description="Sulfotransferase" evidence="2">
    <location>
        <begin position="157"/>
        <end position="269"/>
    </location>
</feature>
<reference evidence="3 4" key="1">
    <citation type="submission" date="2023-11" db="EMBL/GenBank/DDBJ databases">
        <title>Halocaridina rubra genome assembly.</title>
        <authorList>
            <person name="Smith C."/>
        </authorList>
    </citation>
    <scope>NUCLEOTIDE SEQUENCE [LARGE SCALE GENOMIC DNA]</scope>
    <source>
        <strain evidence="3">EP-1</strain>
        <tissue evidence="3">Whole</tissue>
    </source>
</reference>
<dbReference type="AlphaFoldDB" id="A0AAN8XQV4"/>
<dbReference type="EMBL" id="JAXCGZ010000386">
    <property type="protein sequence ID" value="KAK7086073.1"/>
    <property type="molecule type" value="Genomic_DNA"/>
</dbReference>
<dbReference type="InterPro" id="IPR051589">
    <property type="entry name" value="Sialate-O-sulfotransferase"/>
</dbReference>
<dbReference type="Pfam" id="PF00685">
    <property type="entry name" value="Sulfotransfer_1"/>
    <property type="match status" value="1"/>
</dbReference>
<organism evidence="3 4">
    <name type="scientific">Halocaridina rubra</name>
    <name type="common">Hawaiian red shrimp</name>
    <dbReference type="NCBI Taxonomy" id="373956"/>
    <lineage>
        <taxon>Eukaryota</taxon>
        <taxon>Metazoa</taxon>
        <taxon>Ecdysozoa</taxon>
        <taxon>Arthropoda</taxon>
        <taxon>Crustacea</taxon>
        <taxon>Multicrustacea</taxon>
        <taxon>Malacostraca</taxon>
        <taxon>Eumalacostraca</taxon>
        <taxon>Eucarida</taxon>
        <taxon>Decapoda</taxon>
        <taxon>Pleocyemata</taxon>
        <taxon>Caridea</taxon>
        <taxon>Atyoidea</taxon>
        <taxon>Atyidae</taxon>
        <taxon>Halocaridina</taxon>
    </lineage>
</organism>
<feature type="non-terminal residue" evidence="3">
    <location>
        <position position="1"/>
    </location>
</feature>
<evidence type="ECO:0000313" key="3">
    <source>
        <dbReference type="EMBL" id="KAK7086073.1"/>
    </source>
</evidence>
<comment type="similarity">
    <text evidence="1">Belongs to the WSCD family.</text>
</comment>
<name>A0AAN8XQV4_HALRR</name>
<dbReference type="PANTHER" id="PTHR45964">
    <property type="entry name" value="WSCD FAMILY MEMBER CG9164"/>
    <property type="match status" value="1"/>
</dbReference>
<evidence type="ECO:0000256" key="1">
    <source>
        <dbReference type="ARBA" id="ARBA00010236"/>
    </source>
</evidence>
<sequence>LDNPGIYLAQVPNEDIIGRRPIKKEQAWDYYGNNTGYLKILLDYARPQHEPWSGSAECMGLKISFARRRTLPRTALASFPGSGNTWLRYLIQGATGLFTGSIYNDRQLASKGFYGESDPVECGCTIVVKTHGYTLGALPETKEKRMKIMDKFYGRGILLLRNPYDTLIAFRNYQSGGHLGIASPLAFRGAHWSNFVHTQVKKWGAFATDWITGSRNLHIVNFEEMQEDPKRELRKILQFLHLRPDGHRLQCVLDNLNGAFRRKTPNNIYYRQNDPYTEELHKAIEETIKKVNTVLHRHGRAPLPSHLYGYHTESENTQKFNQNSITVSKHIFRTSEYLSSSGSGTLLSELTARKATKTKNFRKSQNSVQKFVGIEKKKNIKNKAIKLYPWIKNR</sequence>
<protein>
    <submittedName>
        <fullName evidence="3">WSC domain-containing protein 1</fullName>
    </submittedName>
</protein>
<evidence type="ECO:0000313" key="4">
    <source>
        <dbReference type="Proteomes" id="UP001381693"/>
    </source>
</evidence>
<dbReference type="SUPFAM" id="SSF52540">
    <property type="entry name" value="P-loop containing nucleoside triphosphate hydrolases"/>
    <property type="match status" value="1"/>
</dbReference>
<evidence type="ECO:0000259" key="2">
    <source>
        <dbReference type="Pfam" id="PF00685"/>
    </source>
</evidence>
<proteinExistence type="inferred from homology"/>
<comment type="caution">
    <text evidence="3">The sequence shown here is derived from an EMBL/GenBank/DDBJ whole genome shotgun (WGS) entry which is preliminary data.</text>
</comment>
<keyword evidence="4" id="KW-1185">Reference proteome</keyword>
<accession>A0AAN8XQV4</accession>
<dbReference type="PANTHER" id="PTHR45964:SF9">
    <property type="entry name" value="SULFOTRANSFERASE"/>
    <property type="match status" value="1"/>
</dbReference>
<dbReference type="Proteomes" id="UP001381693">
    <property type="component" value="Unassembled WGS sequence"/>
</dbReference>